<proteinExistence type="predicted"/>
<dbReference type="AlphaFoldDB" id="E6QV82"/>
<dbReference type="InterPro" id="IPR025263">
    <property type="entry name" value="YhdP_central"/>
</dbReference>
<accession>E6QV82</accession>
<gene>
    <name evidence="3" type="ORF">CARN7_1967</name>
</gene>
<evidence type="ECO:0000313" key="3">
    <source>
        <dbReference type="EMBL" id="CBI11155.1"/>
    </source>
</evidence>
<reference evidence="3" key="1">
    <citation type="submission" date="2009-10" db="EMBL/GenBank/DDBJ databases">
        <title>Diversity of trophic interactions inside an arsenic-rich microbial ecosystem.</title>
        <authorList>
            <person name="Bertin P.N."/>
            <person name="Heinrich-Salmeron A."/>
            <person name="Pelletier E."/>
            <person name="Goulhen-Chollet F."/>
            <person name="Arsene-Ploetze F."/>
            <person name="Gallien S."/>
            <person name="Calteau A."/>
            <person name="Vallenet D."/>
            <person name="Casiot C."/>
            <person name="Chane-Woon-Ming B."/>
            <person name="Giloteaux L."/>
            <person name="Barakat M."/>
            <person name="Bonnefoy V."/>
            <person name="Bruneel O."/>
            <person name="Chandler M."/>
            <person name="Cleiss J."/>
            <person name="Duran R."/>
            <person name="Elbaz-Poulichet F."/>
            <person name="Fonknechten N."/>
            <person name="Lauga B."/>
            <person name="Mornico D."/>
            <person name="Ortet P."/>
            <person name="Schaeffer C."/>
            <person name="Siguier P."/>
            <person name="Alexander Thil Smith A."/>
            <person name="Van Dorsselaer A."/>
            <person name="Weissenbach J."/>
            <person name="Medigue C."/>
            <person name="Le Paslier D."/>
        </authorList>
    </citation>
    <scope>NUCLEOTIDE SEQUENCE</scope>
</reference>
<sequence>MRTTYPRLLLRIALSAGALLVLALAALVLSLQFWILPNLDHWRVQVAQSISASAGQPVQLGQLTASWQGWHPALRIQSLAVFSPQHQMLLDLSDVHAELSWSSLWLGELRLADLRLDHQTFSLRRTQDGTFWLAGIPLNRNTQRPGFADWLLRQQHIELRQATLSWQDDQRASPLLNLREVSFDLYNQGKQHQFHLSATPPTLIAHPLSITGALNGRSTQQLANWDGRITVQMAGTDLAQWQPWLTLPLGIHQGFGNFDVQIQFARKQVIALTARILLQQSSMQFATNLPRLNLLALSGWVQWKRLGATQSLELKQVSLRNGDLIYLAPFDFYLRFTPANTHTAEQGSLRANNLSLNTMSRLAAYLPLLSTQQQWLDRYQPMGLLQQFNAHWTGTPLHFNTFNLSGKFFKLGLNSVDNQPGFSSLSGQVDGNEHTGTLSLSSQHVTVDLPAILFEPHVALDSLTAQLSWGKEGAAYRFKLSQANLINSDLNGQLFGNYLWQAGHPGVIDLSGGLLNGHGTAACHYLPLAVHQEVYDWVCQNVLGGMSDRTQFHIQGDLAHYPFLNDKNGVLDVRIHVKDGIMRPDPEFPAIDHINGLLRFSGTRMTFQGDSARMYSAVLRHINVEIPDLYGRDKEKLLVDGEAGGKLSDFIRFANNSPVGKALDNLTAGATSQGTAKLGLHVQLPFRDIFHPLISGTLTFNQDAIILANKWPELDAIRGTLAFTQTGISGQNISLQLFHRPALLSSASLPNGTTQITLRGQLAATELSSWLSPNLAGKFSGQTAWTGQIILSHTRLSDMVIHSDLAGLAVNLPAPLGKPATSVIPLSFSTHAQANGNGFISVRYGQIVSAQLITHPTINSGNTIERGNIQFGGAAHLPASPGISITGQLDTTQLDSWLGALSSLGGTGDQLKLPIQDLNLSIAHLYLFDRNFNSVNLHAHHTNGQWNATAQGSAMQGNLSWIPSDAANPQGLLSAHFKMLNIPTGNAQLAPHTTTTAPASPAHTESDWPALTFLVDALQLDNRNLGQLDIHAVPIKNGLNFDHITLTHPDSTLNLAASWRPDALPQTHAHVQLTLHDIGDFFTRFGQPNIIKRGQAVINGDASWNGSPVDIPISSLSGQFTLQAEKGQFLKADPGAAKLLGILSLQDLLHHLSLDFRDVFNDGFAFSDISATFQLNHGIIYSKDFVMDGPAASVQIQGNIDIGAQTQELHAVVSPKLSESVALASSLVGGPVVGVGMLALQTLLGNPLGHAASFDYTITGPWNKPLVVKSWH</sequence>
<evidence type="ECO:0000256" key="1">
    <source>
        <dbReference type="SAM" id="Phobius"/>
    </source>
</evidence>
<dbReference type="NCBIfam" id="TIGR02099">
    <property type="entry name" value="YhdP family protein"/>
    <property type="match status" value="1"/>
</dbReference>
<dbReference type="Pfam" id="PF13116">
    <property type="entry name" value="YhdP"/>
    <property type="match status" value="1"/>
</dbReference>
<dbReference type="EMBL" id="CABR01000124">
    <property type="protein sequence ID" value="CBI11155.1"/>
    <property type="molecule type" value="Genomic_DNA"/>
</dbReference>
<protein>
    <recommendedName>
        <fullName evidence="2">YhdP central domain-containing protein</fullName>
    </recommendedName>
</protein>
<name>E6QV82_9ZZZZ</name>
<dbReference type="InterPro" id="IPR011836">
    <property type="entry name" value="YhdP"/>
</dbReference>
<keyword evidence="1" id="KW-1133">Transmembrane helix</keyword>
<dbReference type="PANTHER" id="PTHR38690">
    <property type="entry name" value="PROTEASE-RELATED"/>
    <property type="match status" value="1"/>
</dbReference>
<keyword evidence="1" id="KW-0812">Transmembrane</keyword>
<dbReference type="PANTHER" id="PTHR38690:SF1">
    <property type="entry name" value="PROTEASE"/>
    <property type="match status" value="1"/>
</dbReference>
<feature type="domain" description="YhdP central" evidence="2">
    <location>
        <begin position="7"/>
        <end position="1267"/>
    </location>
</feature>
<evidence type="ECO:0000259" key="2">
    <source>
        <dbReference type="Pfam" id="PF13116"/>
    </source>
</evidence>
<feature type="transmembrane region" description="Helical" evidence="1">
    <location>
        <begin position="12"/>
        <end position="35"/>
    </location>
</feature>
<organism evidence="3">
    <name type="scientific">mine drainage metagenome</name>
    <dbReference type="NCBI Taxonomy" id="410659"/>
    <lineage>
        <taxon>unclassified sequences</taxon>
        <taxon>metagenomes</taxon>
        <taxon>ecological metagenomes</taxon>
    </lineage>
</organism>
<comment type="caution">
    <text evidence="3">The sequence shown here is derived from an EMBL/GenBank/DDBJ whole genome shotgun (WGS) entry which is preliminary data.</text>
</comment>
<keyword evidence="1" id="KW-0472">Membrane</keyword>